<name>A0A835M448_9MAGN</name>
<feature type="region of interest" description="Disordered" evidence="1">
    <location>
        <begin position="17"/>
        <end position="50"/>
    </location>
</feature>
<gene>
    <name evidence="2" type="ORF">IFM89_001153</name>
</gene>
<organism evidence="2 3">
    <name type="scientific">Coptis chinensis</name>
    <dbReference type="NCBI Taxonomy" id="261450"/>
    <lineage>
        <taxon>Eukaryota</taxon>
        <taxon>Viridiplantae</taxon>
        <taxon>Streptophyta</taxon>
        <taxon>Embryophyta</taxon>
        <taxon>Tracheophyta</taxon>
        <taxon>Spermatophyta</taxon>
        <taxon>Magnoliopsida</taxon>
        <taxon>Ranunculales</taxon>
        <taxon>Ranunculaceae</taxon>
        <taxon>Coptidoideae</taxon>
        <taxon>Coptis</taxon>
    </lineage>
</organism>
<feature type="compositionally biased region" description="Basic and acidic residues" evidence="1">
    <location>
        <begin position="17"/>
        <end position="30"/>
    </location>
</feature>
<feature type="compositionally biased region" description="Low complexity" evidence="1">
    <location>
        <begin position="31"/>
        <end position="50"/>
    </location>
</feature>
<accession>A0A835M448</accession>
<proteinExistence type="predicted"/>
<evidence type="ECO:0000313" key="3">
    <source>
        <dbReference type="Proteomes" id="UP000631114"/>
    </source>
</evidence>
<dbReference type="Proteomes" id="UP000631114">
    <property type="component" value="Unassembled WGS sequence"/>
</dbReference>
<evidence type="ECO:0000256" key="1">
    <source>
        <dbReference type="SAM" id="MobiDB-lite"/>
    </source>
</evidence>
<comment type="caution">
    <text evidence="2">The sequence shown here is derived from an EMBL/GenBank/DDBJ whole genome shotgun (WGS) entry which is preliminary data.</text>
</comment>
<dbReference type="EMBL" id="JADFTS010000002">
    <property type="protein sequence ID" value="KAF9618430.1"/>
    <property type="molecule type" value="Genomic_DNA"/>
</dbReference>
<keyword evidence="3" id="KW-1185">Reference proteome</keyword>
<sequence length="245" mass="27846">MIAVEIRDEAHLREIADQIAHRDPDNRDDPSSSSLDYLTYSSSDSDSSSASVAYDLPEWDDGFPDYVFFFPSLMNFFPGDDYFPRLTYFELNDEELLAKRKEILIQLCKRDPSCYTLIVAQYNFALLTTLHAFLKKILKCEDWSLMEGIVVYKNVKKAFDILVCPVEDVTAICTYAEKCMKESIKKKGKKGKKISAEEKFNILRDMVDSWVKKTEGKIANLAVAEASRLGKSDRACGEFGTCSTN</sequence>
<evidence type="ECO:0000313" key="2">
    <source>
        <dbReference type="EMBL" id="KAF9618430.1"/>
    </source>
</evidence>
<protein>
    <submittedName>
        <fullName evidence="2">Uncharacterized protein</fullName>
    </submittedName>
</protein>
<reference evidence="2 3" key="1">
    <citation type="submission" date="2020-10" db="EMBL/GenBank/DDBJ databases">
        <title>The Coptis chinensis genome and diversification of protoberbering-type alkaloids.</title>
        <authorList>
            <person name="Wang B."/>
            <person name="Shu S."/>
            <person name="Song C."/>
            <person name="Liu Y."/>
        </authorList>
    </citation>
    <scope>NUCLEOTIDE SEQUENCE [LARGE SCALE GENOMIC DNA]</scope>
    <source>
        <strain evidence="2">HL-2020</strain>
        <tissue evidence="2">Leaf</tissue>
    </source>
</reference>
<dbReference type="AlphaFoldDB" id="A0A835M448"/>